<name>A0A2N1MWU4_9GLOM</name>
<protein>
    <submittedName>
        <fullName evidence="1">Uncharacterized protein</fullName>
    </submittedName>
</protein>
<comment type="caution">
    <text evidence="1">The sequence shown here is derived from an EMBL/GenBank/DDBJ whole genome shotgun (WGS) entry which is preliminary data.</text>
</comment>
<gene>
    <name evidence="1" type="ORF">RhiirC2_785202</name>
</gene>
<dbReference type="Proteomes" id="UP000233469">
    <property type="component" value="Unassembled WGS sequence"/>
</dbReference>
<evidence type="ECO:0000313" key="2">
    <source>
        <dbReference type="Proteomes" id="UP000233469"/>
    </source>
</evidence>
<accession>A0A2N1MWU4</accession>
<dbReference type="AlphaFoldDB" id="A0A2N1MWU4"/>
<reference evidence="1 2" key="2">
    <citation type="submission" date="2017-10" db="EMBL/GenBank/DDBJ databases">
        <title>Extensive intraspecific genome diversity in a model arbuscular mycorrhizal fungus.</title>
        <authorList>
            <person name="Chen E.C.H."/>
            <person name="Morin E."/>
            <person name="Baudet D."/>
            <person name="Noel J."/>
            <person name="Ndikumana S."/>
            <person name="Charron P."/>
            <person name="St-Onge C."/>
            <person name="Giorgi J."/>
            <person name="Grigoriev I.V."/>
            <person name="Roux C."/>
            <person name="Martin F.M."/>
            <person name="Corradi N."/>
        </authorList>
    </citation>
    <scope>NUCLEOTIDE SEQUENCE [LARGE SCALE GENOMIC DNA]</scope>
    <source>
        <strain evidence="1 2">C2</strain>
    </source>
</reference>
<reference evidence="1 2" key="1">
    <citation type="submission" date="2016-04" db="EMBL/GenBank/DDBJ databases">
        <title>Genome analyses suggest a sexual origin of heterokaryosis in a supposedly ancient asexual fungus.</title>
        <authorList>
            <person name="Ropars J."/>
            <person name="Sedzielewska K."/>
            <person name="Noel J."/>
            <person name="Charron P."/>
            <person name="Farinelli L."/>
            <person name="Marton T."/>
            <person name="Kruger M."/>
            <person name="Pelin A."/>
            <person name="Brachmann A."/>
            <person name="Corradi N."/>
        </authorList>
    </citation>
    <scope>NUCLEOTIDE SEQUENCE [LARGE SCALE GENOMIC DNA]</scope>
    <source>
        <strain evidence="1 2">C2</strain>
    </source>
</reference>
<evidence type="ECO:0000313" key="1">
    <source>
        <dbReference type="EMBL" id="PKK66123.1"/>
    </source>
</evidence>
<dbReference type="VEuPathDB" id="FungiDB:RhiirA1_536343"/>
<dbReference type="VEuPathDB" id="FungiDB:FUN_002388"/>
<organism evidence="1 2">
    <name type="scientific">Rhizophagus irregularis</name>
    <dbReference type="NCBI Taxonomy" id="588596"/>
    <lineage>
        <taxon>Eukaryota</taxon>
        <taxon>Fungi</taxon>
        <taxon>Fungi incertae sedis</taxon>
        <taxon>Mucoromycota</taxon>
        <taxon>Glomeromycotina</taxon>
        <taxon>Glomeromycetes</taxon>
        <taxon>Glomerales</taxon>
        <taxon>Glomeraceae</taxon>
        <taxon>Rhizophagus</taxon>
    </lineage>
</organism>
<proteinExistence type="predicted"/>
<sequence>MNPKQIIRALIRKRTKVEKLAERIGVDENTAKLILKAEKHMYVDDPAILIQWNANGFNDTAVTNCRNGVSRQTQAAIQKELLYSTGYNMFCFPFEITEISSEGFKVQVLGKDFIFVKNDNDLVVFEGEEKTIDGEVMILIPNDDTTHIDYDGTKIYFDRIFSSEIQTSIASSDICHSHYFLCTRTAIN</sequence>
<dbReference type="EMBL" id="LLXL01001141">
    <property type="protein sequence ID" value="PKK66123.1"/>
    <property type="molecule type" value="Genomic_DNA"/>
</dbReference>
<dbReference type="VEuPathDB" id="FungiDB:RhiirFUN_002447"/>